<dbReference type="RefSeq" id="XP_030852591.1">
    <property type="nucleotide sequence ID" value="XM_030996731.1"/>
</dbReference>
<dbReference type="InParanoid" id="A0A7M7PJG8"/>
<keyword evidence="2" id="KW-1185">Reference proteome</keyword>
<protein>
    <submittedName>
        <fullName evidence="1">Uncharacterized protein</fullName>
    </submittedName>
</protein>
<accession>A0A7M7PJG8</accession>
<organism evidence="1 2">
    <name type="scientific">Strongylocentrotus purpuratus</name>
    <name type="common">Purple sea urchin</name>
    <dbReference type="NCBI Taxonomy" id="7668"/>
    <lineage>
        <taxon>Eukaryota</taxon>
        <taxon>Metazoa</taxon>
        <taxon>Echinodermata</taxon>
        <taxon>Eleutherozoa</taxon>
        <taxon>Echinozoa</taxon>
        <taxon>Echinoidea</taxon>
        <taxon>Euechinoidea</taxon>
        <taxon>Echinacea</taxon>
        <taxon>Camarodonta</taxon>
        <taxon>Echinidea</taxon>
        <taxon>Strongylocentrotidae</taxon>
        <taxon>Strongylocentrotus</taxon>
    </lineage>
</organism>
<evidence type="ECO:0000313" key="1">
    <source>
        <dbReference type="EnsemblMetazoa" id="XP_030852591"/>
    </source>
</evidence>
<dbReference type="EnsemblMetazoa" id="XM_030996731">
    <property type="protein sequence ID" value="XP_030852591"/>
    <property type="gene ID" value="LOC115928806"/>
</dbReference>
<proteinExistence type="predicted"/>
<reference evidence="2" key="1">
    <citation type="submission" date="2015-02" db="EMBL/GenBank/DDBJ databases">
        <title>Genome sequencing for Strongylocentrotus purpuratus.</title>
        <authorList>
            <person name="Murali S."/>
            <person name="Liu Y."/>
            <person name="Vee V."/>
            <person name="English A."/>
            <person name="Wang M."/>
            <person name="Skinner E."/>
            <person name="Han Y."/>
            <person name="Muzny D.M."/>
            <person name="Worley K.C."/>
            <person name="Gibbs R.A."/>
        </authorList>
    </citation>
    <scope>NUCLEOTIDE SEQUENCE</scope>
</reference>
<sequence length="209" mass="23599">MLQGPGISESLQDVLQLTDQDIADRLDISHPLTAYALFKIWKEKQRPSVFNYRTALAHELRRIQMPGLADEIAAGKYMKERTSLAFIEDMVQGLKQDKLHSLGNIIKLSGTDVHWPTNTPIDVISKEVHAWVAKWTSAMATWRRFNDTTGSANVVASDPGLGPWTYGRINKTIPHEHRDLNDRLVENGFLDLAREIMIIEQRSVAGLLT</sequence>
<dbReference type="AlphaFoldDB" id="A0A7M7PJG8"/>
<evidence type="ECO:0000313" key="2">
    <source>
        <dbReference type="Proteomes" id="UP000007110"/>
    </source>
</evidence>
<dbReference type="GeneID" id="115928806"/>
<reference evidence="1" key="2">
    <citation type="submission" date="2021-01" db="UniProtKB">
        <authorList>
            <consortium name="EnsemblMetazoa"/>
        </authorList>
    </citation>
    <scope>IDENTIFICATION</scope>
</reference>
<name>A0A7M7PJG8_STRPU</name>
<dbReference type="KEGG" id="spu:115928806"/>
<dbReference type="Proteomes" id="UP000007110">
    <property type="component" value="Unassembled WGS sequence"/>
</dbReference>